<dbReference type="OMA" id="CTPANFL"/>
<evidence type="ECO:0000313" key="3">
    <source>
        <dbReference type="Proteomes" id="UP000683925"/>
    </source>
</evidence>
<dbReference type="OrthoDB" id="308058at2759"/>
<evidence type="ECO:0000313" key="2">
    <source>
        <dbReference type="EMBL" id="CAD8142487.1"/>
    </source>
</evidence>
<dbReference type="AlphaFoldDB" id="A0A8S1STJ0"/>
<name>A0A8S1STJ0_PAROT</name>
<comment type="caution">
    <text evidence="2">The sequence shown here is derived from an EMBL/GenBank/DDBJ whole genome shotgun (WGS) entry which is preliminary data.</text>
</comment>
<reference evidence="2" key="1">
    <citation type="submission" date="2021-01" db="EMBL/GenBank/DDBJ databases">
        <authorList>
            <consortium name="Genoscope - CEA"/>
            <person name="William W."/>
        </authorList>
    </citation>
    <scope>NUCLEOTIDE SEQUENCE</scope>
</reference>
<protein>
    <submittedName>
        <fullName evidence="2">Uncharacterized protein</fullName>
    </submittedName>
</protein>
<organism evidence="2 3">
    <name type="scientific">Paramecium octaurelia</name>
    <dbReference type="NCBI Taxonomy" id="43137"/>
    <lineage>
        <taxon>Eukaryota</taxon>
        <taxon>Sar</taxon>
        <taxon>Alveolata</taxon>
        <taxon>Ciliophora</taxon>
        <taxon>Intramacronucleata</taxon>
        <taxon>Oligohymenophorea</taxon>
        <taxon>Peniculida</taxon>
        <taxon>Parameciidae</taxon>
        <taxon>Paramecium</taxon>
    </lineage>
</organism>
<evidence type="ECO:0000256" key="1">
    <source>
        <dbReference type="SAM" id="MobiDB-lite"/>
    </source>
</evidence>
<proteinExistence type="predicted"/>
<dbReference type="EMBL" id="CAJJDP010000014">
    <property type="protein sequence ID" value="CAD8142487.1"/>
    <property type="molecule type" value="Genomic_DNA"/>
</dbReference>
<gene>
    <name evidence="2" type="ORF">POCTA_138.1.T0140001</name>
</gene>
<keyword evidence="3" id="KW-1185">Reference proteome</keyword>
<feature type="compositionally biased region" description="Low complexity" evidence="1">
    <location>
        <begin position="166"/>
        <end position="178"/>
    </location>
</feature>
<accession>A0A8S1STJ0</accession>
<dbReference type="Proteomes" id="UP000683925">
    <property type="component" value="Unassembled WGS sequence"/>
</dbReference>
<feature type="region of interest" description="Disordered" evidence="1">
    <location>
        <begin position="161"/>
        <end position="194"/>
    </location>
</feature>
<sequence length="604" mass="71549">MNYSAFSFSQLGKQILQENKDIQDQLTLELLNNYRSGSFFKQASENRLAFQIEKQNQIINLLMEKQESARFNNPIEFTKNGRQQYQEQAKDKYQNFPQIQFTQPLPLPPPPIFMPSNFSFMQRQQAERQQQEKLRMLLLMKKLKEENFSLKMKLSERGDQLEKSFESYSNSQSQQQSSKKSEKQYKQQKRNLGPTQEDYQKEIRYLEQLLSKRAIAELKIRCKRLTLMLSFIRKTKQLIELKSTQFQDKFPENILQFQNECFKWMKDFTNIIVDKLKQQNSNVTLYLDIKVNPKEAQKRMDQLKTYVKNFIDALFDNSASIPKFCKEYLLYFTYNFFCTPANFLLKFEINRLSFTPQGGTILNQRQSQMMIITIIIIRMYLQFLNDLWEPIPASSSATLKKANLQHRQNIQSICSAMYYLALEVTREMAAIQRDNLKLVSVVYQPKIKLGGVIKMKNFEEREVDKTKLESLKDGDEPLVHPIFDKTELNPFFKDNLTISSLKSTIEGWSENIYSTLQQCKKEILAEKKYQFENGEKLILIQKIQVIKQQTEGVRQLREIQNNILEQKEKIAEMKRLLNVSTNRKIERSEEWKSKSKQSNLSNQY</sequence>